<dbReference type="InterPro" id="IPR007630">
    <property type="entry name" value="RNA_pol_sigma70_r4"/>
</dbReference>
<dbReference type="PROSITE" id="PS00716">
    <property type="entry name" value="SIGMA70_2"/>
    <property type="match status" value="1"/>
</dbReference>
<reference evidence="9 10" key="1">
    <citation type="submission" date="2023-01" db="EMBL/GenBank/DDBJ databases">
        <title>Cultivation and genomic characterization of new, ubiquitous marine nitrite-oxidizing bacteria from the Nitrospirales.</title>
        <authorList>
            <person name="Mueller A.J."/>
            <person name="Daebeler A."/>
            <person name="Herbold C.W."/>
            <person name="Kirkegaard R.H."/>
            <person name="Daims H."/>
        </authorList>
    </citation>
    <scope>NUCLEOTIDE SEQUENCE [LARGE SCALE GENOMIC DNA]</scope>
    <source>
        <strain evidence="9 10">DK</strain>
    </source>
</reference>
<dbReference type="SUPFAM" id="SSF88659">
    <property type="entry name" value="Sigma3 and sigma4 domains of RNA polymerase sigma factors"/>
    <property type="match status" value="2"/>
</dbReference>
<keyword evidence="2 5" id="KW-0731">Sigma factor</keyword>
<accession>A0AA96GTE1</accession>
<dbReference type="InterPro" id="IPR007624">
    <property type="entry name" value="RNA_pol_sigma70_r3"/>
</dbReference>
<evidence type="ECO:0000256" key="3">
    <source>
        <dbReference type="ARBA" id="ARBA00023125"/>
    </source>
</evidence>
<comment type="similarity">
    <text evidence="5">Belongs to the sigma-70 factor family.</text>
</comment>
<dbReference type="InterPro" id="IPR014284">
    <property type="entry name" value="RNA_pol_sigma-70_dom"/>
</dbReference>
<evidence type="ECO:0000256" key="6">
    <source>
        <dbReference type="SAM" id="MobiDB-lite"/>
    </source>
</evidence>
<evidence type="ECO:0000256" key="5">
    <source>
        <dbReference type="RuleBase" id="RU362124"/>
    </source>
</evidence>
<dbReference type="GO" id="GO:0003677">
    <property type="term" value="F:DNA binding"/>
    <property type="evidence" value="ECO:0007669"/>
    <property type="project" value="UniProtKB-KW"/>
</dbReference>
<name>A0AA96GTE1_9BACT</name>
<keyword evidence="3 5" id="KW-0238">DNA-binding</keyword>
<dbReference type="Gene3D" id="1.10.601.10">
    <property type="entry name" value="RNA Polymerase Primary Sigma Factor"/>
    <property type="match status" value="1"/>
</dbReference>
<keyword evidence="1 5" id="KW-0805">Transcription regulation</keyword>
<keyword evidence="4 5" id="KW-0804">Transcription</keyword>
<evidence type="ECO:0000256" key="4">
    <source>
        <dbReference type="ARBA" id="ARBA00023163"/>
    </source>
</evidence>
<evidence type="ECO:0000259" key="7">
    <source>
        <dbReference type="PROSITE" id="PS00715"/>
    </source>
</evidence>
<keyword evidence="10" id="KW-1185">Reference proteome</keyword>
<dbReference type="PANTHER" id="PTHR30603:SF60">
    <property type="entry name" value="RNA POLYMERASE SIGMA FACTOR RPOD"/>
    <property type="match status" value="1"/>
</dbReference>
<dbReference type="RefSeq" id="WP_312748426.1">
    <property type="nucleotide sequence ID" value="NZ_CP116968.1"/>
</dbReference>
<dbReference type="Proteomes" id="UP001302494">
    <property type="component" value="Chromosome"/>
</dbReference>
<dbReference type="InterPro" id="IPR007627">
    <property type="entry name" value="RNA_pol_sigma70_r2"/>
</dbReference>
<dbReference type="GO" id="GO:0016987">
    <property type="term" value="F:sigma factor activity"/>
    <property type="evidence" value="ECO:0007669"/>
    <property type="project" value="UniProtKB-KW"/>
</dbReference>
<proteinExistence type="inferred from homology"/>
<dbReference type="CDD" id="cd06171">
    <property type="entry name" value="Sigma70_r4"/>
    <property type="match status" value="1"/>
</dbReference>
<dbReference type="PRINTS" id="PR00046">
    <property type="entry name" value="SIGMA70FCT"/>
</dbReference>
<dbReference type="EMBL" id="CP116968">
    <property type="protein sequence ID" value="WNM63739.1"/>
    <property type="molecule type" value="Genomic_DNA"/>
</dbReference>
<dbReference type="InterPro" id="IPR036388">
    <property type="entry name" value="WH-like_DNA-bd_sf"/>
</dbReference>
<evidence type="ECO:0000256" key="2">
    <source>
        <dbReference type="ARBA" id="ARBA00023082"/>
    </source>
</evidence>
<dbReference type="AlphaFoldDB" id="A0AA96GTE1"/>
<evidence type="ECO:0000313" key="10">
    <source>
        <dbReference type="Proteomes" id="UP001302494"/>
    </source>
</evidence>
<feature type="compositionally biased region" description="Basic residues" evidence="6">
    <location>
        <begin position="20"/>
        <end position="32"/>
    </location>
</feature>
<feature type="domain" description="RNA polymerase sigma-70" evidence="8">
    <location>
        <begin position="379"/>
        <end position="405"/>
    </location>
</feature>
<comment type="function">
    <text evidence="5">Sigma factors are initiation factors that promote the attachment of RNA polymerase to specific initiation sites and are then released.</text>
</comment>
<dbReference type="Pfam" id="PF04545">
    <property type="entry name" value="Sigma70_r4"/>
    <property type="match status" value="1"/>
</dbReference>
<feature type="compositionally biased region" description="Polar residues" evidence="6">
    <location>
        <begin position="1"/>
        <end position="19"/>
    </location>
</feature>
<sequence length="418" mass="47383">MITLQTASQFTETQKNHTSTLHKGRSKKRTPVRYRNSINQMDMDQDQDQEESSKSIAEPGSVNLESMYFRGFRSRPLLKAQEELALATQLYQGTADLRVLLQQALELSKGLSPQPEVESLQEELTKFKELNGYSAPVVENILECLSTIESLSAMSGKAGQKLSRQFGEIRRSIGEVRVDIEEPKDALVQRNLRLVVDVAKRYLGRGMNFLDLVQEGNIGLMKAAERFDYTRGFKFSTYATWWIRQGISRAVADQSRTIRVPVHTNEASTKIAKTAQRLAQQLNREPTFEEIGQHLDMTGDRVKETIEAFQEPISLDAPSVDGETELGELIPDLACQSPDEEVSRKSNAQWLNQIFQVLTAREQQVIRLRFGIGVDEAWTLEQVGRSMSVTRERIRQIEVVALKKLKESHVKAMLAEIQ</sequence>
<dbReference type="Gene3D" id="1.10.10.10">
    <property type="entry name" value="Winged helix-like DNA-binding domain superfamily/Winged helix DNA-binding domain"/>
    <property type="match status" value="2"/>
</dbReference>
<evidence type="ECO:0000256" key="1">
    <source>
        <dbReference type="ARBA" id="ARBA00023015"/>
    </source>
</evidence>
<dbReference type="NCBIfam" id="TIGR02937">
    <property type="entry name" value="sigma70-ECF"/>
    <property type="match status" value="1"/>
</dbReference>
<dbReference type="PANTHER" id="PTHR30603">
    <property type="entry name" value="RNA POLYMERASE SIGMA FACTOR RPO"/>
    <property type="match status" value="1"/>
</dbReference>
<dbReference type="InterPro" id="IPR013324">
    <property type="entry name" value="RNA_pol_sigma_r3/r4-like"/>
</dbReference>
<dbReference type="InterPro" id="IPR050239">
    <property type="entry name" value="Sigma-70_RNA_pol_init_factors"/>
</dbReference>
<dbReference type="InterPro" id="IPR013325">
    <property type="entry name" value="RNA_pol_sigma_r2"/>
</dbReference>
<dbReference type="GO" id="GO:0006352">
    <property type="term" value="P:DNA-templated transcription initiation"/>
    <property type="evidence" value="ECO:0007669"/>
    <property type="project" value="InterPro"/>
</dbReference>
<dbReference type="FunFam" id="1.10.601.10:FF:000001">
    <property type="entry name" value="RNA polymerase sigma factor SigA"/>
    <property type="match status" value="1"/>
</dbReference>
<organism evidence="9 10">
    <name type="scientific">Candidatus Nitrospira neomarina</name>
    <dbReference type="NCBI Taxonomy" id="3020899"/>
    <lineage>
        <taxon>Bacteria</taxon>
        <taxon>Pseudomonadati</taxon>
        <taxon>Nitrospirota</taxon>
        <taxon>Nitrospiria</taxon>
        <taxon>Nitrospirales</taxon>
        <taxon>Nitrospiraceae</taxon>
        <taxon>Nitrospira</taxon>
    </lineage>
</organism>
<dbReference type="Pfam" id="PF04539">
    <property type="entry name" value="Sigma70_r3"/>
    <property type="match status" value="1"/>
</dbReference>
<evidence type="ECO:0000313" key="9">
    <source>
        <dbReference type="EMBL" id="WNM63739.1"/>
    </source>
</evidence>
<dbReference type="InterPro" id="IPR000943">
    <property type="entry name" value="RNA_pol_sigma70"/>
</dbReference>
<gene>
    <name evidence="9" type="ORF">PQG83_08290</name>
</gene>
<feature type="region of interest" description="Disordered" evidence="6">
    <location>
        <begin position="1"/>
        <end position="59"/>
    </location>
</feature>
<feature type="domain" description="RNA polymerase sigma-70" evidence="7">
    <location>
        <begin position="211"/>
        <end position="224"/>
    </location>
</feature>
<dbReference type="KEGG" id="nneo:PQG83_08290"/>
<dbReference type="SUPFAM" id="SSF88946">
    <property type="entry name" value="Sigma2 domain of RNA polymerase sigma factors"/>
    <property type="match status" value="1"/>
</dbReference>
<evidence type="ECO:0000259" key="8">
    <source>
        <dbReference type="PROSITE" id="PS00716"/>
    </source>
</evidence>
<dbReference type="PROSITE" id="PS00715">
    <property type="entry name" value="SIGMA70_1"/>
    <property type="match status" value="1"/>
</dbReference>
<dbReference type="Pfam" id="PF04542">
    <property type="entry name" value="Sigma70_r2"/>
    <property type="match status" value="1"/>
</dbReference>
<protein>
    <recommendedName>
        <fullName evidence="5">RNA polymerase sigma factor</fullName>
    </recommendedName>
</protein>